<evidence type="ECO:0000313" key="2">
    <source>
        <dbReference type="Proteomes" id="UP000029980"/>
    </source>
</evidence>
<dbReference type="Proteomes" id="UP000029980">
    <property type="component" value="Chromosome"/>
</dbReference>
<dbReference type="RefSeq" id="WP_050001985.1">
    <property type="nucleotide sequence ID" value="NZ_CP008887.1"/>
</dbReference>
<accession>A0A097QRA0</accession>
<proteinExistence type="predicted"/>
<dbReference type="EMBL" id="CP008887">
    <property type="protein sequence ID" value="AIU69001.1"/>
    <property type="molecule type" value="Genomic_DNA"/>
</dbReference>
<dbReference type="GeneID" id="25151977"/>
<keyword evidence="2" id="KW-1185">Reference proteome</keyword>
<sequence length="239" mass="27209">MKKLIPVAVLTLAVVLVAHTQLQSDGLEKYIGDLNRTLDYAAVVRRNMEQNNLTTLILKEGNQYIVIEEPNAHGIWSLYNGSEKVIRWKICVEGFQNNGTDSNPGPVAFMSYLYLVLNGSPKYEREITWGNPIKVTLVRKPGVPPYENLTINDTKYGPQTFQAPVNDWIRANLTVSEGKLKRITMLSKYPDYFNQTLNTVSVDIKIIYRGEKGYDNMKKHVLERYTELLRACSPEAPKN</sequence>
<dbReference type="HOGENOM" id="CLU_1159103_0_0_2"/>
<evidence type="ECO:0000313" key="1">
    <source>
        <dbReference type="EMBL" id="AIU69001.1"/>
    </source>
</evidence>
<protein>
    <submittedName>
        <fullName evidence="1">Uncharacterized protein</fullName>
    </submittedName>
</protein>
<dbReference type="AlphaFoldDB" id="A0A097QRA0"/>
<gene>
    <name evidence="1" type="ORF">TEU_00845</name>
</gene>
<dbReference type="OrthoDB" id="90809at2157"/>
<organism evidence="1 2">
    <name type="scientific">Thermococcus eurythermalis</name>
    <dbReference type="NCBI Taxonomy" id="1505907"/>
    <lineage>
        <taxon>Archaea</taxon>
        <taxon>Methanobacteriati</taxon>
        <taxon>Methanobacteriota</taxon>
        <taxon>Thermococci</taxon>
        <taxon>Thermococcales</taxon>
        <taxon>Thermococcaceae</taxon>
        <taxon>Thermococcus</taxon>
    </lineage>
</organism>
<reference evidence="1 2" key="1">
    <citation type="journal article" date="2015" name="Int. J. Syst. Evol. Microbiol.">
        <title>Thermococcus eurythermalis sp. nov., a conditional piezophilic hyperthermophilic archaeon with a wide temperature range isolated from an oil-immersed chimney in the Guaymas Basin.</title>
        <authorList>
            <person name="Zhao W."/>
            <person name="Zeng X."/>
            <person name="Xiao X."/>
        </authorList>
    </citation>
    <scope>NUCLEOTIDE SEQUENCE [LARGE SCALE GENOMIC DNA]</scope>
    <source>
        <strain evidence="1 2">A501</strain>
    </source>
</reference>
<dbReference type="KEGG" id="teu:TEU_00845"/>
<name>A0A097QRA0_9EURY</name>